<dbReference type="NCBIfam" id="TIGR00040">
    <property type="entry name" value="yfcE"/>
    <property type="match status" value="1"/>
</dbReference>
<comment type="cofactor">
    <cofactor evidence="2">
        <name>a divalent metal cation</name>
        <dbReference type="ChEBI" id="CHEBI:60240"/>
    </cofactor>
</comment>
<dbReference type="Proteomes" id="UP001469365">
    <property type="component" value="Unassembled WGS sequence"/>
</dbReference>
<evidence type="ECO:0000313" key="5">
    <source>
        <dbReference type="Proteomes" id="UP001469365"/>
    </source>
</evidence>
<feature type="domain" description="Calcineurin-like phosphoesterase" evidence="3">
    <location>
        <begin position="1"/>
        <end position="200"/>
    </location>
</feature>
<evidence type="ECO:0000256" key="2">
    <source>
        <dbReference type="RuleBase" id="RU362039"/>
    </source>
</evidence>
<dbReference type="InterPro" id="IPR029052">
    <property type="entry name" value="Metallo-depent_PP-like"/>
</dbReference>
<dbReference type="Pfam" id="PF12850">
    <property type="entry name" value="Metallophos_2"/>
    <property type="match status" value="1"/>
</dbReference>
<comment type="caution">
    <text evidence="4">The sequence shown here is derived from an EMBL/GenBank/DDBJ whole genome shotgun (WGS) entry which is preliminary data.</text>
</comment>
<evidence type="ECO:0000256" key="1">
    <source>
        <dbReference type="ARBA" id="ARBA00008950"/>
    </source>
</evidence>
<evidence type="ECO:0000313" key="4">
    <source>
        <dbReference type="EMBL" id="MEK8133072.1"/>
    </source>
</evidence>
<proteinExistence type="inferred from homology"/>
<dbReference type="RefSeq" id="WP_341420201.1">
    <property type="nucleotide sequence ID" value="NZ_JBBPCC010000043.1"/>
</dbReference>
<protein>
    <recommendedName>
        <fullName evidence="2">Phosphoesterase</fullName>
        <ecNumber evidence="2">3.1.4.-</ecNumber>
    </recommendedName>
</protein>
<dbReference type="InterPro" id="IPR024654">
    <property type="entry name" value="Calcineurin-like_PHP_lpxH"/>
</dbReference>
<evidence type="ECO:0000259" key="3">
    <source>
        <dbReference type="Pfam" id="PF12850"/>
    </source>
</evidence>
<dbReference type="InterPro" id="IPR000979">
    <property type="entry name" value="Phosphodiesterase_MJ0936/Vps29"/>
</dbReference>
<dbReference type="InterPro" id="IPR011152">
    <property type="entry name" value="Pesterase_MJ0912"/>
</dbReference>
<keyword evidence="2" id="KW-0479">Metal-binding</keyword>
<dbReference type="Gene3D" id="3.60.21.10">
    <property type="match status" value="1"/>
</dbReference>
<organism evidence="4 5">
    <name type="scientific">Paenibacillus filicis</name>
    <dbReference type="NCBI Taxonomy" id="669464"/>
    <lineage>
        <taxon>Bacteria</taxon>
        <taxon>Bacillati</taxon>
        <taxon>Bacillota</taxon>
        <taxon>Bacilli</taxon>
        <taxon>Bacillales</taxon>
        <taxon>Paenibacillaceae</taxon>
        <taxon>Paenibacillus</taxon>
    </lineage>
</organism>
<dbReference type="SUPFAM" id="SSF56300">
    <property type="entry name" value="Metallo-dependent phosphatases"/>
    <property type="match status" value="1"/>
</dbReference>
<dbReference type="PANTHER" id="PTHR42850">
    <property type="entry name" value="METALLOPHOSPHOESTERASE"/>
    <property type="match status" value="1"/>
</dbReference>
<reference evidence="4 5" key="1">
    <citation type="submission" date="2024-04" db="EMBL/GenBank/DDBJ databases">
        <title>draft genome sequnece of Paenibacillus filicis.</title>
        <authorList>
            <person name="Kim D.-U."/>
        </authorList>
    </citation>
    <scope>NUCLEOTIDE SEQUENCE [LARGE SCALE GENOMIC DNA]</scope>
    <source>
        <strain evidence="4 5">KACC14197</strain>
    </source>
</reference>
<name>A0ABU9DW07_9BACL</name>
<dbReference type="EC" id="3.1.4.-" evidence="2"/>
<dbReference type="PIRSF" id="PIRSF000883">
    <property type="entry name" value="Pesterase_MJ0912"/>
    <property type="match status" value="1"/>
</dbReference>
<sequence>MRIAVISDTHSNAIAFKEVIKDINCQSPDAIVCLGDIVMRGPQPAECVDLLHSLDALAIVRGNYEHMFTRFPPTPIWKPQNFKEGLKLRAYEYDMVRLSTEDQDWLANLPTEHVLNIEQTQIELFHASPDSLSKVTYPWASLDDLDKMHQNENTNVILYGHIHHAFVRQAMGRLVVNCGSVGLPFDRDNRASYAIVDIENGNIAVQLRRVSYDIEKVIKIAKDRSYPDIECFEYGVRKAIYPYFEEVKITGKQS</sequence>
<dbReference type="EMBL" id="JBBPCC010000043">
    <property type="protein sequence ID" value="MEK8133072.1"/>
    <property type="molecule type" value="Genomic_DNA"/>
</dbReference>
<comment type="similarity">
    <text evidence="1 2">Belongs to the metallophosphoesterase superfamily. YfcE family.</text>
</comment>
<gene>
    <name evidence="4" type="ORF">WMW72_34925</name>
</gene>
<dbReference type="PANTHER" id="PTHR42850:SF2">
    <property type="entry name" value="BLL5683 PROTEIN"/>
    <property type="match status" value="1"/>
</dbReference>
<keyword evidence="5" id="KW-1185">Reference proteome</keyword>
<accession>A0ABU9DW07</accession>
<dbReference type="InterPro" id="IPR050126">
    <property type="entry name" value="Ap4A_hydrolase"/>
</dbReference>